<protein>
    <submittedName>
        <fullName evidence="6">LysR family transcriptional regulator</fullName>
    </submittedName>
</protein>
<dbReference type="InterPro" id="IPR050950">
    <property type="entry name" value="HTH-type_LysR_regulators"/>
</dbReference>
<evidence type="ECO:0000313" key="7">
    <source>
        <dbReference type="EMBL" id="MTU03916.1"/>
    </source>
</evidence>
<proteinExistence type="inferred from homology"/>
<gene>
    <name evidence="6" type="ORF">GMD11_06195</name>
    <name evidence="7" type="ORF">GMD18_05840</name>
</gene>
<dbReference type="RefSeq" id="WP_155163912.1">
    <property type="nucleotide sequence ID" value="NZ_AP025560.1"/>
</dbReference>
<dbReference type="FunFam" id="1.10.10.10:FF:000001">
    <property type="entry name" value="LysR family transcriptional regulator"/>
    <property type="match status" value="1"/>
</dbReference>
<keyword evidence="8" id="KW-1185">Reference proteome</keyword>
<dbReference type="AlphaFoldDB" id="A0A7X3BVI4"/>
<keyword evidence="2" id="KW-0805">Transcription regulation</keyword>
<evidence type="ECO:0000256" key="4">
    <source>
        <dbReference type="ARBA" id="ARBA00023163"/>
    </source>
</evidence>
<evidence type="ECO:0000256" key="1">
    <source>
        <dbReference type="ARBA" id="ARBA00009437"/>
    </source>
</evidence>
<dbReference type="InterPro" id="IPR036390">
    <property type="entry name" value="WH_DNA-bd_sf"/>
</dbReference>
<comment type="caution">
    <text evidence="6">The sequence shown here is derived from an EMBL/GenBank/DDBJ whole genome shotgun (WGS) entry which is preliminary data.</text>
</comment>
<dbReference type="PRINTS" id="PR00039">
    <property type="entry name" value="HTHLYSR"/>
</dbReference>
<dbReference type="InterPro" id="IPR005119">
    <property type="entry name" value="LysR_subst-bd"/>
</dbReference>
<dbReference type="GO" id="GO:0005829">
    <property type="term" value="C:cytosol"/>
    <property type="evidence" value="ECO:0007669"/>
    <property type="project" value="TreeGrafter"/>
</dbReference>
<evidence type="ECO:0000259" key="5">
    <source>
        <dbReference type="PROSITE" id="PS50931"/>
    </source>
</evidence>
<dbReference type="Gene3D" id="3.40.190.10">
    <property type="entry name" value="Periplasmic binding protein-like II"/>
    <property type="match status" value="2"/>
</dbReference>
<evidence type="ECO:0000313" key="8">
    <source>
        <dbReference type="Proteomes" id="UP000443070"/>
    </source>
</evidence>
<dbReference type="Pfam" id="PF03466">
    <property type="entry name" value="LysR_substrate"/>
    <property type="match status" value="1"/>
</dbReference>
<dbReference type="Proteomes" id="UP000443070">
    <property type="component" value="Unassembled WGS sequence"/>
</dbReference>
<dbReference type="CDD" id="cd05466">
    <property type="entry name" value="PBP2_LTTR_substrate"/>
    <property type="match status" value="1"/>
</dbReference>
<dbReference type="PROSITE" id="PS50931">
    <property type="entry name" value="HTH_LYSR"/>
    <property type="match status" value="1"/>
</dbReference>
<dbReference type="InterPro" id="IPR036388">
    <property type="entry name" value="WH-like_DNA-bd_sf"/>
</dbReference>
<keyword evidence="4" id="KW-0804">Transcription</keyword>
<comment type="similarity">
    <text evidence="1">Belongs to the LysR transcriptional regulatory family.</text>
</comment>
<dbReference type="InterPro" id="IPR000847">
    <property type="entry name" value="LysR_HTH_N"/>
</dbReference>
<evidence type="ECO:0000313" key="6">
    <source>
        <dbReference type="EMBL" id="MTT75854.1"/>
    </source>
</evidence>
<name>A0A7X3BVI4_9FIRM</name>
<organism evidence="6 9">
    <name type="scientific">Phascolarctobacterium faecium</name>
    <dbReference type="NCBI Taxonomy" id="33025"/>
    <lineage>
        <taxon>Bacteria</taxon>
        <taxon>Bacillati</taxon>
        <taxon>Bacillota</taxon>
        <taxon>Negativicutes</taxon>
        <taxon>Acidaminococcales</taxon>
        <taxon>Acidaminococcaceae</taxon>
        <taxon>Phascolarctobacterium</taxon>
    </lineage>
</organism>
<sequence length="292" mass="33280">MDIRTLQYFLAVAREESISGAAEFLHMTQPPLSRQLKELETELGKQLFIRGNRKITLTEDGMILRKRAEEIVALMEKTKAEINASAENITGDIYIGCAETEGMRMLAKIISKIRQEYDHIHFHIFSGQAEDVSERLDSGLLDFGLFIEPADLKKYDFIKLPITDIWGLWMTKASPLAENKTIKPHDLLGLPLIISNQAMVKNEIAGWMGGNYDNLNIVATYNLLYNASLMVEEGVGYALSIDRIIKSYDDSPLCFRPLEPTLEVGLDIVWKKYQTFSKASEKFLEYLKKEYI</sequence>
<dbReference type="PANTHER" id="PTHR30419">
    <property type="entry name" value="HTH-TYPE TRANSCRIPTIONAL REGULATOR YBHD"/>
    <property type="match status" value="1"/>
</dbReference>
<dbReference type="Pfam" id="PF00126">
    <property type="entry name" value="HTH_1"/>
    <property type="match status" value="1"/>
</dbReference>
<dbReference type="Proteomes" id="UP000484547">
    <property type="component" value="Unassembled WGS sequence"/>
</dbReference>
<dbReference type="SUPFAM" id="SSF53850">
    <property type="entry name" value="Periplasmic binding protein-like II"/>
    <property type="match status" value="1"/>
</dbReference>
<dbReference type="GO" id="GO:0003700">
    <property type="term" value="F:DNA-binding transcription factor activity"/>
    <property type="evidence" value="ECO:0007669"/>
    <property type="project" value="InterPro"/>
</dbReference>
<evidence type="ECO:0000256" key="2">
    <source>
        <dbReference type="ARBA" id="ARBA00023015"/>
    </source>
</evidence>
<dbReference type="PANTHER" id="PTHR30419:SF8">
    <property type="entry name" value="NITROGEN ASSIMILATION TRANSCRIPTIONAL ACTIVATOR-RELATED"/>
    <property type="match status" value="1"/>
</dbReference>
<feature type="domain" description="HTH lysR-type" evidence="5">
    <location>
        <begin position="1"/>
        <end position="58"/>
    </location>
</feature>
<dbReference type="SUPFAM" id="SSF46785">
    <property type="entry name" value="Winged helix' DNA-binding domain"/>
    <property type="match status" value="1"/>
</dbReference>
<dbReference type="Gene3D" id="1.10.10.10">
    <property type="entry name" value="Winged helix-like DNA-binding domain superfamily/Winged helix DNA-binding domain"/>
    <property type="match status" value="1"/>
</dbReference>
<reference evidence="8 9" key="1">
    <citation type="journal article" date="2019" name="Nat. Med.">
        <title>A library of human gut bacterial isolates paired with longitudinal multiomics data enables mechanistic microbiome research.</title>
        <authorList>
            <person name="Poyet M."/>
            <person name="Groussin M."/>
            <person name="Gibbons S.M."/>
            <person name="Avila-Pacheco J."/>
            <person name="Jiang X."/>
            <person name="Kearney S.M."/>
            <person name="Perrotta A.R."/>
            <person name="Berdy B."/>
            <person name="Zhao S."/>
            <person name="Lieberman T.D."/>
            <person name="Swanson P.K."/>
            <person name="Smith M."/>
            <person name="Roesemann S."/>
            <person name="Alexander J.E."/>
            <person name="Rich S.A."/>
            <person name="Livny J."/>
            <person name="Vlamakis H."/>
            <person name="Clish C."/>
            <person name="Bullock K."/>
            <person name="Deik A."/>
            <person name="Scott J."/>
            <person name="Pierce K.A."/>
            <person name="Xavier R.J."/>
            <person name="Alm E.J."/>
        </authorList>
    </citation>
    <scope>NUCLEOTIDE SEQUENCE [LARGE SCALE GENOMIC DNA]</scope>
    <source>
        <strain evidence="6 9">BIOML-A13</strain>
        <strain evidence="7 8">BIOML-A3</strain>
    </source>
</reference>
<dbReference type="GO" id="GO:0003677">
    <property type="term" value="F:DNA binding"/>
    <property type="evidence" value="ECO:0007669"/>
    <property type="project" value="UniProtKB-KW"/>
</dbReference>
<accession>A0A7X3BVI4</accession>
<dbReference type="EMBL" id="WNBW01000003">
    <property type="protein sequence ID" value="MTU03916.1"/>
    <property type="molecule type" value="Genomic_DNA"/>
</dbReference>
<evidence type="ECO:0000313" key="9">
    <source>
        <dbReference type="Proteomes" id="UP000484547"/>
    </source>
</evidence>
<dbReference type="OrthoDB" id="9803714at2"/>
<keyword evidence="3" id="KW-0238">DNA-binding</keyword>
<evidence type="ECO:0000256" key="3">
    <source>
        <dbReference type="ARBA" id="ARBA00023125"/>
    </source>
</evidence>
<dbReference type="EMBL" id="WNBM01000003">
    <property type="protein sequence ID" value="MTT75854.1"/>
    <property type="molecule type" value="Genomic_DNA"/>
</dbReference>